<keyword evidence="3" id="KW-0645">Protease</keyword>
<dbReference type="Gene3D" id="3.40.50.1820">
    <property type="entry name" value="alpha/beta hydrolase"/>
    <property type="match status" value="1"/>
</dbReference>
<protein>
    <submittedName>
        <fullName evidence="3">Dipeptidyl aminopeptidase/acylaminoacyl peptidase</fullName>
    </submittedName>
</protein>
<keyword evidence="1" id="KW-0732">Signal</keyword>
<dbReference type="SUPFAM" id="SSF53474">
    <property type="entry name" value="alpha/beta-Hydrolases"/>
    <property type="match status" value="1"/>
</dbReference>
<evidence type="ECO:0000313" key="3">
    <source>
        <dbReference type="EMBL" id="MDR6412789.1"/>
    </source>
</evidence>
<sequence>MRSMTNILLLLTGLVSAGWATISDAAQETVTFSVDGQNVVGTLEVPDNIKRPPVLLMLHGYTGNRNEWASPAVKEGLFGRGARVLAARGVASLRIDFRGSGESGGKFEDMTVDSEIKDALAAVDFLVARHDVDSRRLSIVGMSLGGAVATAVAGRTTHHLSSVVLWNPGINLPAAFTSLYGEEVIKAGLNTGDHPLEVAMKGSSKTVALKSGFFKSLYTTVPAAEIEKYRGPLLLAVGTSDSIVFPQPTSAQGLLQYHHGPNVLWTRPVDHGFDVEQRADTVDQLIEATGDFVLKYAHQGN</sequence>
<feature type="chain" id="PRO_5045291426" evidence="1">
    <location>
        <begin position="26"/>
        <end position="301"/>
    </location>
</feature>
<reference evidence="3 4" key="1">
    <citation type="submission" date="2023-07" db="EMBL/GenBank/DDBJ databases">
        <title>Sorghum-associated microbial communities from plants grown in Nebraska, USA.</title>
        <authorList>
            <person name="Schachtman D."/>
        </authorList>
    </citation>
    <scope>NUCLEOTIDE SEQUENCE [LARGE SCALE GENOMIC DNA]</scope>
    <source>
        <strain evidence="3 4">DS1316</strain>
    </source>
</reference>
<feature type="signal peptide" evidence="1">
    <location>
        <begin position="1"/>
        <end position="25"/>
    </location>
</feature>
<dbReference type="EMBL" id="JAVDRP010000024">
    <property type="protein sequence ID" value="MDR6412789.1"/>
    <property type="molecule type" value="Genomic_DNA"/>
</dbReference>
<dbReference type="Proteomes" id="UP001264340">
    <property type="component" value="Unassembled WGS sequence"/>
</dbReference>
<dbReference type="InterPro" id="IPR029058">
    <property type="entry name" value="AB_hydrolase_fold"/>
</dbReference>
<evidence type="ECO:0000259" key="2">
    <source>
        <dbReference type="Pfam" id="PF00326"/>
    </source>
</evidence>
<evidence type="ECO:0000256" key="1">
    <source>
        <dbReference type="SAM" id="SignalP"/>
    </source>
</evidence>
<dbReference type="RefSeq" id="WP_310127076.1">
    <property type="nucleotide sequence ID" value="NZ_JAVDRI010000030.1"/>
</dbReference>
<keyword evidence="4" id="KW-1185">Reference proteome</keyword>
<gene>
    <name evidence="3" type="ORF">J2804_006225</name>
</gene>
<feature type="domain" description="Peptidase S9 prolyl oligopeptidase catalytic" evidence="2">
    <location>
        <begin position="82"/>
        <end position="278"/>
    </location>
</feature>
<dbReference type="Pfam" id="PF00326">
    <property type="entry name" value="Peptidase_S9"/>
    <property type="match status" value="1"/>
</dbReference>
<dbReference type="GO" id="GO:0004177">
    <property type="term" value="F:aminopeptidase activity"/>
    <property type="evidence" value="ECO:0007669"/>
    <property type="project" value="UniProtKB-KW"/>
</dbReference>
<evidence type="ECO:0000313" key="4">
    <source>
        <dbReference type="Proteomes" id="UP001264340"/>
    </source>
</evidence>
<proteinExistence type="predicted"/>
<keyword evidence="3" id="KW-0378">Hydrolase</keyword>
<keyword evidence="3" id="KW-0031">Aminopeptidase</keyword>
<comment type="caution">
    <text evidence="3">The sequence shown here is derived from an EMBL/GenBank/DDBJ whole genome shotgun (WGS) entry which is preliminary data.</text>
</comment>
<accession>A0ABU1M1P5</accession>
<dbReference type="InterPro" id="IPR001375">
    <property type="entry name" value="Peptidase_S9_cat"/>
</dbReference>
<dbReference type="InterPro" id="IPR053145">
    <property type="entry name" value="AB_hydrolase_Est10"/>
</dbReference>
<dbReference type="PANTHER" id="PTHR43265">
    <property type="entry name" value="ESTERASE ESTD"/>
    <property type="match status" value="1"/>
</dbReference>
<organism evidence="3 4">
    <name type="scientific">Paraburkholderia terricola</name>
    <dbReference type="NCBI Taxonomy" id="169427"/>
    <lineage>
        <taxon>Bacteria</taxon>
        <taxon>Pseudomonadati</taxon>
        <taxon>Pseudomonadota</taxon>
        <taxon>Betaproteobacteria</taxon>
        <taxon>Burkholderiales</taxon>
        <taxon>Burkholderiaceae</taxon>
        <taxon>Paraburkholderia</taxon>
    </lineage>
</organism>
<dbReference type="PANTHER" id="PTHR43265:SF1">
    <property type="entry name" value="ESTERASE ESTD"/>
    <property type="match status" value="1"/>
</dbReference>
<name>A0ABU1M1P5_9BURK</name>